<proteinExistence type="predicted"/>
<feature type="coiled-coil region" evidence="1">
    <location>
        <begin position="180"/>
        <end position="235"/>
    </location>
</feature>
<gene>
    <name evidence="3" type="ORF">ALEPTO_LOCUS6611</name>
</gene>
<keyword evidence="4" id="KW-1185">Reference proteome</keyword>
<evidence type="ECO:0000256" key="2">
    <source>
        <dbReference type="SAM" id="MobiDB-lite"/>
    </source>
</evidence>
<organism evidence="3 4">
    <name type="scientific">Ambispora leptoticha</name>
    <dbReference type="NCBI Taxonomy" id="144679"/>
    <lineage>
        <taxon>Eukaryota</taxon>
        <taxon>Fungi</taxon>
        <taxon>Fungi incertae sedis</taxon>
        <taxon>Mucoromycota</taxon>
        <taxon>Glomeromycotina</taxon>
        <taxon>Glomeromycetes</taxon>
        <taxon>Archaeosporales</taxon>
        <taxon>Ambisporaceae</taxon>
        <taxon>Ambispora</taxon>
    </lineage>
</organism>
<comment type="caution">
    <text evidence="3">The sequence shown here is derived from an EMBL/GenBank/DDBJ whole genome shotgun (WGS) entry which is preliminary data.</text>
</comment>
<reference evidence="3" key="1">
    <citation type="submission" date="2021-06" db="EMBL/GenBank/DDBJ databases">
        <authorList>
            <person name="Kallberg Y."/>
            <person name="Tangrot J."/>
            <person name="Rosling A."/>
        </authorList>
    </citation>
    <scope>NUCLEOTIDE SEQUENCE</scope>
    <source>
        <strain evidence="3">FL130A</strain>
    </source>
</reference>
<dbReference type="EMBL" id="CAJVPS010002363">
    <property type="protein sequence ID" value="CAG8566576.1"/>
    <property type="molecule type" value="Genomic_DNA"/>
</dbReference>
<accession>A0A9N9BI33</accession>
<keyword evidence="1" id="KW-0175">Coiled coil</keyword>
<evidence type="ECO:0000313" key="4">
    <source>
        <dbReference type="Proteomes" id="UP000789508"/>
    </source>
</evidence>
<sequence>MASSSNNVNNRKSSTDAAKAARNQRNGIKRLEEIRLNLNIELSNVKQQLENKKNDEKNWFELKAQLEQRIEDYKKMIEYLKDLMISVLVRSNRNGINFGPNPVFAIEDNDNSNNYNQSQFHNNTVFDFNNLSSHVDLNTLNQIFAIENNNNYNQSQNPIHNNLKSSTDAAKAARNQRNGIKRLEEIRLNLNIELSNVKQQLENKKNDEKNWFELKAQLEQRIEDYKKMIEYLKDLMISVLVRSNRNGINFGPNPVFAIEDNDNTHLTPTSNRISTSLFTVGIKISTHDAGFVHGDLRDINILTDDGVRHISHNVKSFFKVYRSHFGCPANFDT</sequence>
<protein>
    <submittedName>
        <fullName evidence="3">1624_t:CDS:1</fullName>
    </submittedName>
</protein>
<evidence type="ECO:0000256" key="1">
    <source>
        <dbReference type="SAM" id="Coils"/>
    </source>
</evidence>
<name>A0A9N9BI33_9GLOM</name>
<feature type="coiled-coil region" evidence="1">
    <location>
        <begin position="28"/>
        <end position="83"/>
    </location>
</feature>
<feature type="compositionally biased region" description="Low complexity" evidence="2">
    <location>
        <begin position="1"/>
        <end position="12"/>
    </location>
</feature>
<evidence type="ECO:0000313" key="3">
    <source>
        <dbReference type="EMBL" id="CAG8566576.1"/>
    </source>
</evidence>
<dbReference type="Proteomes" id="UP000789508">
    <property type="component" value="Unassembled WGS sequence"/>
</dbReference>
<feature type="region of interest" description="Disordered" evidence="2">
    <location>
        <begin position="1"/>
        <end position="24"/>
    </location>
</feature>
<dbReference type="AlphaFoldDB" id="A0A9N9BI33"/>